<organism evidence="1 2">
    <name type="scientific">Magnetospirillum moscoviense</name>
    <dbReference type="NCBI Taxonomy" id="1437059"/>
    <lineage>
        <taxon>Bacteria</taxon>
        <taxon>Pseudomonadati</taxon>
        <taxon>Pseudomonadota</taxon>
        <taxon>Alphaproteobacteria</taxon>
        <taxon>Rhodospirillales</taxon>
        <taxon>Rhodospirillaceae</taxon>
        <taxon>Magnetospirillum</taxon>
    </lineage>
</organism>
<dbReference type="Proteomes" id="UP000078543">
    <property type="component" value="Unassembled WGS sequence"/>
</dbReference>
<gene>
    <name evidence="1" type="ORF">A6A05_17825</name>
</gene>
<comment type="caution">
    <text evidence="1">The sequence shown here is derived from an EMBL/GenBank/DDBJ whole genome shotgun (WGS) entry which is preliminary data.</text>
</comment>
<proteinExistence type="predicted"/>
<protein>
    <submittedName>
        <fullName evidence="1">Uncharacterized protein</fullName>
    </submittedName>
</protein>
<dbReference type="EMBL" id="LWQU01000204">
    <property type="protein sequence ID" value="OAN43867.1"/>
    <property type="molecule type" value="Genomic_DNA"/>
</dbReference>
<keyword evidence="2" id="KW-1185">Reference proteome</keyword>
<accession>A0A178M6K6</accession>
<evidence type="ECO:0000313" key="2">
    <source>
        <dbReference type="Proteomes" id="UP000078543"/>
    </source>
</evidence>
<evidence type="ECO:0000313" key="1">
    <source>
        <dbReference type="EMBL" id="OAN43867.1"/>
    </source>
</evidence>
<dbReference type="AlphaFoldDB" id="A0A178M6K6"/>
<sequence length="209" mass="20604">MEWGSPPLGDGDHILDVGATLGGDNGGGITGNEGLRGVPQGGGLGEVGGVGLDVVRSLLLGLGQGLGLCLGEGILCLVHRGGGACLVVGKGAAIPLPTATLACQTSLEAVGAGGIMLAETLFRLPVLPHCVADGLPDGLCQGLDDGLRVFGPDGAGLVLSREAKELAYKGHDGFGDPTEHGCLSLPLLCGGEGNHFSSLCGLCGYICLG</sequence>
<name>A0A178M6K6_9PROT</name>
<reference evidence="1 2" key="1">
    <citation type="submission" date="2016-04" db="EMBL/GenBank/DDBJ databases">
        <title>Draft genome sequence of freshwater magnetotactic bacteria Magnetospirillum marisnigri SP-1 and Magnetospirillum moscoviense BB-1.</title>
        <authorList>
            <person name="Koziaeva V."/>
            <person name="Dziuba M.V."/>
            <person name="Ivanov T.M."/>
            <person name="Kuznetsov B."/>
            <person name="Grouzdev D.S."/>
        </authorList>
    </citation>
    <scope>NUCLEOTIDE SEQUENCE [LARGE SCALE GENOMIC DNA]</scope>
    <source>
        <strain evidence="1 2">BB-1</strain>
    </source>
</reference>